<keyword evidence="5" id="KW-0804">Transcription</keyword>
<dbReference type="InterPro" id="IPR014284">
    <property type="entry name" value="RNA_pol_sigma-70_dom"/>
</dbReference>
<dbReference type="Pfam" id="PF04542">
    <property type="entry name" value="Sigma70_r2"/>
    <property type="match status" value="1"/>
</dbReference>
<evidence type="ECO:0000259" key="6">
    <source>
        <dbReference type="Pfam" id="PF04542"/>
    </source>
</evidence>
<keyword evidence="2" id="KW-0805">Transcription regulation</keyword>
<dbReference type="SUPFAM" id="SSF88946">
    <property type="entry name" value="Sigma2 domain of RNA polymerase sigma factors"/>
    <property type="match status" value="1"/>
</dbReference>
<evidence type="ECO:0000313" key="8">
    <source>
        <dbReference type="EMBL" id="ERM91543.1"/>
    </source>
</evidence>
<dbReference type="EMBL" id="AXDC01000028">
    <property type="protein sequence ID" value="ERM91543.1"/>
    <property type="molecule type" value="Genomic_DNA"/>
</dbReference>
<dbReference type="GO" id="GO:0000428">
    <property type="term" value="C:DNA-directed RNA polymerase complex"/>
    <property type="evidence" value="ECO:0007669"/>
    <property type="project" value="UniProtKB-KW"/>
</dbReference>
<proteinExistence type="inferred from homology"/>
<evidence type="ECO:0000256" key="1">
    <source>
        <dbReference type="ARBA" id="ARBA00010641"/>
    </source>
</evidence>
<dbReference type="NCBIfam" id="TIGR02937">
    <property type="entry name" value="sigma70-ECF"/>
    <property type="match status" value="1"/>
</dbReference>
<reference evidence="8 9" key="1">
    <citation type="journal article" date="2013" name="Genome Announc.">
        <title>Draft Genome Sequence of an Anaerobic and Extremophilic Bacterium, Caldanaerobacter yonseiensis, Isolated from a Geothermal Hot Stream.</title>
        <authorList>
            <person name="Lee S.J."/>
            <person name="Lee Y.J."/>
            <person name="Park G.S."/>
            <person name="Kim B.C."/>
            <person name="Lee S.J."/>
            <person name="Shin J.H."/>
            <person name="Lee D.W."/>
        </authorList>
    </citation>
    <scope>NUCLEOTIDE SEQUENCE [LARGE SCALE GENOMIC DNA]</scope>
    <source>
        <strain evidence="8 9">KB-1</strain>
    </source>
</reference>
<keyword evidence="3" id="KW-0731">Sigma factor</keyword>
<name>U5CNG5_CALSX</name>
<dbReference type="InterPro" id="IPR013324">
    <property type="entry name" value="RNA_pol_sigma_r3/r4-like"/>
</dbReference>
<dbReference type="AlphaFoldDB" id="U5CNG5"/>
<dbReference type="InterPro" id="IPR013249">
    <property type="entry name" value="RNA_pol_sigma70_r4_t2"/>
</dbReference>
<sequence>MLIRGEKGAKFVPESFIEFYEKTFDDVYRYVYFKVGNKWDTDDIVSETFQKAFEKYNTVKSNPKAWIFSIARNTVTDYYKTRKKLVSEELIIEHSYPDVFEDKLEKEVELNCLKKSIYALPKEEIEIINLKYFAGMTHREISQMIEKTEEAVKMKAHRIIQKLKNLVIKCLEG</sequence>
<feature type="domain" description="RNA polymerase sigma factor 70 region 4 type 2" evidence="7">
    <location>
        <begin position="112"/>
        <end position="163"/>
    </location>
</feature>
<dbReference type="PANTHER" id="PTHR43133:SF52">
    <property type="entry name" value="ECF RNA POLYMERASE SIGMA FACTOR SIGL"/>
    <property type="match status" value="1"/>
</dbReference>
<dbReference type="Gene3D" id="1.10.1740.10">
    <property type="match status" value="1"/>
</dbReference>
<gene>
    <name evidence="8" type="ORF">O163_09725</name>
</gene>
<dbReference type="Pfam" id="PF08281">
    <property type="entry name" value="Sigma70_r4_2"/>
    <property type="match status" value="1"/>
</dbReference>
<dbReference type="InterPro" id="IPR007627">
    <property type="entry name" value="RNA_pol_sigma70_r2"/>
</dbReference>
<feature type="domain" description="RNA polymerase sigma-70 region 2" evidence="6">
    <location>
        <begin position="20"/>
        <end position="83"/>
    </location>
</feature>
<dbReference type="Proteomes" id="UP000016856">
    <property type="component" value="Unassembled WGS sequence"/>
</dbReference>
<evidence type="ECO:0000256" key="2">
    <source>
        <dbReference type="ARBA" id="ARBA00023015"/>
    </source>
</evidence>
<evidence type="ECO:0000256" key="4">
    <source>
        <dbReference type="ARBA" id="ARBA00023125"/>
    </source>
</evidence>
<evidence type="ECO:0000313" key="9">
    <source>
        <dbReference type="Proteomes" id="UP000016856"/>
    </source>
</evidence>
<evidence type="ECO:0000256" key="3">
    <source>
        <dbReference type="ARBA" id="ARBA00023082"/>
    </source>
</evidence>
<keyword evidence="8" id="KW-0240">DNA-directed RNA polymerase</keyword>
<evidence type="ECO:0000259" key="7">
    <source>
        <dbReference type="Pfam" id="PF08281"/>
    </source>
</evidence>
<accession>U5CNG5</accession>
<organism evidence="8 9">
    <name type="scientific">Caldanaerobacter subterraneus subsp. yonseiensis KB-1</name>
    <dbReference type="NCBI Taxonomy" id="1388761"/>
    <lineage>
        <taxon>Bacteria</taxon>
        <taxon>Bacillati</taxon>
        <taxon>Bacillota</taxon>
        <taxon>Clostridia</taxon>
        <taxon>Thermoanaerobacterales</taxon>
        <taxon>Thermoanaerobacteraceae</taxon>
        <taxon>Caldanaerobacter</taxon>
    </lineage>
</organism>
<keyword evidence="4" id="KW-0238">DNA-binding</keyword>
<dbReference type="InterPro" id="IPR013325">
    <property type="entry name" value="RNA_pol_sigma_r2"/>
</dbReference>
<protein>
    <submittedName>
        <fullName evidence="8">DNA-directed RNA polymerase subunit sigma</fullName>
    </submittedName>
</protein>
<dbReference type="Gene3D" id="1.10.10.10">
    <property type="entry name" value="Winged helix-like DNA-binding domain superfamily/Winged helix DNA-binding domain"/>
    <property type="match status" value="1"/>
</dbReference>
<dbReference type="SUPFAM" id="SSF88659">
    <property type="entry name" value="Sigma3 and sigma4 domains of RNA polymerase sigma factors"/>
    <property type="match status" value="1"/>
</dbReference>
<comment type="similarity">
    <text evidence="1">Belongs to the sigma-70 factor family. ECF subfamily.</text>
</comment>
<dbReference type="PANTHER" id="PTHR43133">
    <property type="entry name" value="RNA POLYMERASE ECF-TYPE SIGMA FACTO"/>
    <property type="match status" value="1"/>
</dbReference>
<dbReference type="InterPro" id="IPR039425">
    <property type="entry name" value="RNA_pol_sigma-70-like"/>
</dbReference>
<dbReference type="GO" id="GO:0003677">
    <property type="term" value="F:DNA binding"/>
    <property type="evidence" value="ECO:0007669"/>
    <property type="project" value="UniProtKB-KW"/>
</dbReference>
<dbReference type="InterPro" id="IPR036388">
    <property type="entry name" value="WH-like_DNA-bd_sf"/>
</dbReference>
<evidence type="ECO:0000256" key="5">
    <source>
        <dbReference type="ARBA" id="ARBA00023163"/>
    </source>
</evidence>
<dbReference type="PATRIC" id="fig|1388761.3.peg.1961"/>
<dbReference type="GO" id="GO:0016987">
    <property type="term" value="F:sigma factor activity"/>
    <property type="evidence" value="ECO:0007669"/>
    <property type="project" value="UniProtKB-KW"/>
</dbReference>
<dbReference type="GO" id="GO:0006352">
    <property type="term" value="P:DNA-templated transcription initiation"/>
    <property type="evidence" value="ECO:0007669"/>
    <property type="project" value="InterPro"/>
</dbReference>
<comment type="caution">
    <text evidence="8">The sequence shown here is derived from an EMBL/GenBank/DDBJ whole genome shotgun (WGS) entry which is preliminary data.</text>
</comment>